<accession>A0A848LWS9</accession>
<evidence type="ECO:0000313" key="1">
    <source>
        <dbReference type="EMBL" id="NMO21734.1"/>
    </source>
</evidence>
<evidence type="ECO:0000313" key="2">
    <source>
        <dbReference type="Proteomes" id="UP000518300"/>
    </source>
</evidence>
<protein>
    <submittedName>
        <fullName evidence="1">Uncharacterized protein</fullName>
    </submittedName>
</protein>
<proteinExistence type="predicted"/>
<gene>
    <name evidence="1" type="ORF">HG543_43830</name>
</gene>
<name>A0A848LWS9_9BACT</name>
<organism evidence="1 2">
    <name type="scientific">Pyxidicoccus fallax</name>
    <dbReference type="NCBI Taxonomy" id="394095"/>
    <lineage>
        <taxon>Bacteria</taxon>
        <taxon>Pseudomonadati</taxon>
        <taxon>Myxococcota</taxon>
        <taxon>Myxococcia</taxon>
        <taxon>Myxococcales</taxon>
        <taxon>Cystobacterineae</taxon>
        <taxon>Myxococcaceae</taxon>
        <taxon>Pyxidicoccus</taxon>
    </lineage>
</organism>
<sequence>MTSGRFVSLGGTVLMAVLTFTAPLGCGDGTTPCTDCPPLEGRYRLDFADAGVSGECTQLGVALPQGKRLDITREEATLTGSVEGVPLRGTVSSLGTFNLGGASAGSPDGGVTQVLNMTGRFTPPVEDGGTARLAGTYTGNFTRAGPNGPQRCNVVNPFSATRE</sequence>
<keyword evidence="2" id="KW-1185">Reference proteome</keyword>
<reference evidence="1 2" key="1">
    <citation type="submission" date="2020-04" db="EMBL/GenBank/DDBJ databases">
        <title>Draft genome of Pyxidicoccus fallax type strain.</title>
        <authorList>
            <person name="Whitworth D.E."/>
        </authorList>
    </citation>
    <scope>NUCLEOTIDE SEQUENCE [LARGE SCALE GENOMIC DNA]</scope>
    <source>
        <strain evidence="1 2">DSM 14698</strain>
    </source>
</reference>
<comment type="caution">
    <text evidence="1">The sequence shown here is derived from an EMBL/GenBank/DDBJ whole genome shotgun (WGS) entry which is preliminary data.</text>
</comment>
<dbReference type="Proteomes" id="UP000518300">
    <property type="component" value="Unassembled WGS sequence"/>
</dbReference>
<dbReference type="EMBL" id="JABBJJ010000348">
    <property type="protein sequence ID" value="NMO21734.1"/>
    <property type="molecule type" value="Genomic_DNA"/>
</dbReference>
<dbReference type="AlphaFoldDB" id="A0A848LWS9"/>
<dbReference type="RefSeq" id="WP_169350911.1">
    <property type="nucleotide sequence ID" value="NZ_JABBJJ010000348.1"/>
</dbReference>